<gene>
    <name evidence="11" type="ORF">NS354_11500</name>
</gene>
<dbReference type="InterPro" id="IPR036890">
    <property type="entry name" value="HATPase_C_sf"/>
</dbReference>
<dbReference type="InterPro" id="IPR003661">
    <property type="entry name" value="HisK_dim/P_dom"/>
</dbReference>
<evidence type="ECO:0000259" key="10">
    <source>
        <dbReference type="PROSITE" id="PS50109"/>
    </source>
</evidence>
<comment type="caution">
    <text evidence="11">The sequence shown here is derived from an EMBL/GenBank/DDBJ whole genome shotgun (WGS) entry which is preliminary data.</text>
</comment>
<dbReference type="PRINTS" id="PR00344">
    <property type="entry name" value="BCTRLSENSOR"/>
</dbReference>
<name>A0A147ECQ0_9MICO</name>
<reference evidence="11 12" key="1">
    <citation type="journal article" date="2016" name="Front. Microbiol.">
        <title>Genomic Resource of Rice Seed Associated Bacteria.</title>
        <authorList>
            <person name="Midha S."/>
            <person name="Bansal K."/>
            <person name="Sharma S."/>
            <person name="Kumar N."/>
            <person name="Patil P.P."/>
            <person name="Chaudhry V."/>
            <person name="Patil P.B."/>
        </authorList>
    </citation>
    <scope>NUCLEOTIDE SEQUENCE [LARGE SCALE GENOMIC DNA]</scope>
    <source>
        <strain evidence="11 12">NS354</strain>
    </source>
</reference>
<evidence type="ECO:0000256" key="9">
    <source>
        <dbReference type="SAM" id="MobiDB-lite"/>
    </source>
</evidence>
<evidence type="ECO:0000256" key="7">
    <source>
        <dbReference type="ARBA" id="ARBA00023012"/>
    </source>
</evidence>
<dbReference type="AlphaFoldDB" id="A0A147ECQ0"/>
<dbReference type="CDD" id="cd00082">
    <property type="entry name" value="HisKA"/>
    <property type="match status" value="1"/>
</dbReference>
<dbReference type="CDD" id="cd00075">
    <property type="entry name" value="HATPase"/>
    <property type="match status" value="1"/>
</dbReference>
<dbReference type="EC" id="2.7.13.3" evidence="3"/>
<keyword evidence="5" id="KW-0808">Transferase</keyword>
<evidence type="ECO:0000256" key="1">
    <source>
        <dbReference type="ARBA" id="ARBA00000085"/>
    </source>
</evidence>
<dbReference type="Pfam" id="PF02518">
    <property type="entry name" value="HATPase_c"/>
    <property type="match status" value="1"/>
</dbReference>
<dbReference type="FunFam" id="3.30.565.10:FF:000006">
    <property type="entry name" value="Sensor histidine kinase WalK"/>
    <property type="match status" value="1"/>
</dbReference>
<dbReference type="InterPro" id="IPR003594">
    <property type="entry name" value="HATPase_dom"/>
</dbReference>
<dbReference type="Gene3D" id="1.10.287.130">
    <property type="match status" value="1"/>
</dbReference>
<evidence type="ECO:0000313" key="12">
    <source>
        <dbReference type="Proteomes" id="UP000070810"/>
    </source>
</evidence>
<evidence type="ECO:0000256" key="6">
    <source>
        <dbReference type="ARBA" id="ARBA00022777"/>
    </source>
</evidence>
<sequence>MDPTLLVLAATALGIVVGAGTTLAIVGARAAGVRRSKEMRPELPEVATAILDEVDTFAVVLDSSLAPVYVNPVARQERHLSDEELLDTEFLSRVRRVMTTGIPDTHDPDPTNPSDTVRIHIVRLQQRFVVILAEDMGEEQRVNAMRRDFIANVSHELKTPIAAIGLLAEAVQEAASDPVLVRDFAKSLVKESRRLGELSRDIIQLSEAQSTLRPEDRESVSLIDLVRAEVETHRAFAEQHHVDLVVTADDARERDAVILGRPTSLSSAVANLLSNAIRHSPEGGRVGVGMAREKNRFVVTVTDQGEGIPSEHLPRIFERFYRVDGARTRVDGGTGLGLSIARHTMRAHGGDVDVWSQQGVGSSFTLTFPLHVENDSSKSAKRVKKAKRAMKSAGLANQAARTNAPAPAESGHEKGPQ</sequence>
<dbReference type="Gene3D" id="3.30.565.10">
    <property type="entry name" value="Histidine kinase-like ATPase, C-terminal domain"/>
    <property type="match status" value="1"/>
</dbReference>
<dbReference type="GO" id="GO:0016036">
    <property type="term" value="P:cellular response to phosphate starvation"/>
    <property type="evidence" value="ECO:0007669"/>
    <property type="project" value="TreeGrafter"/>
</dbReference>
<dbReference type="SUPFAM" id="SSF47384">
    <property type="entry name" value="Homodimeric domain of signal transducing histidine kinase"/>
    <property type="match status" value="1"/>
</dbReference>
<keyword evidence="4" id="KW-0597">Phosphoprotein</keyword>
<dbReference type="GO" id="GO:0005886">
    <property type="term" value="C:plasma membrane"/>
    <property type="evidence" value="ECO:0007669"/>
    <property type="project" value="UniProtKB-SubCell"/>
</dbReference>
<dbReference type="InterPro" id="IPR050351">
    <property type="entry name" value="BphY/WalK/GraS-like"/>
</dbReference>
<dbReference type="SMART" id="SM00387">
    <property type="entry name" value="HATPase_c"/>
    <property type="match status" value="1"/>
</dbReference>
<feature type="domain" description="Histidine kinase" evidence="10">
    <location>
        <begin position="152"/>
        <end position="372"/>
    </location>
</feature>
<dbReference type="PANTHER" id="PTHR45453">
    <property type="entry name" value="PHOSPHATE REGULON SENSOR PROTEIN PHOR"/>
    <property type="match status" value="1"/>
</dbReference>
<proteinExistence type="predicted"/>
<dbReference type="InterPro" id="IPR036097">
    <property type="entry name" value="HisK_dim/P_sf"/>
</dbReference>
<accession>A0A147ECQ0</accession>
<evidence type="ECO:0000256" key="3">
    <source>
        <dbReference type="ARBA" id="ARBA00012438"/>
    </source>
</evidence>
<evidence type="ECO:0000256" key="2">
    <source>
        <dbReference type="ARBA" id="ARBA00004236"/>
    </source>
</evidence>
<evidence type="ECO:0000256" key="5">
    <source>
        <dbReference type="ARBA" id="ARBA00022679"/>
    </source>
</evidence>
<evidence type="ECO:0000256" key="8">
    <source>
        <dbReference type="ARBA" id="ARBA00039401"/>
    </source>
</evidence>
<dbReference type="SMART" id="SM00388">
    <property type="entry name" value="HisKA"/>
    <property type="match status" value="1"/>
</dbReference>
<dbReference type="RefSeq" id="WP_058594609.1">
    <property type="nucleotide sequence ID" value="NZ_LDRK01000101.1"/>
</dbReference>
<dbReference type="InterPro" id="IPR004358">
    <property type="entry name" value="Sig_transdc_His_kin-like_C"/>
</dbReference>
<dbReference type="Pfam" id="PF00512">
    <property type="entry name" value="HisKA"/>
    <property type="match status" value="1"/>
</dbReference>
<keyword evidence="7" id="KW-0902">Two-component regulatory system</keyword>
<evidence type="ECO:0000256" key="4">
    <source>
        <dbReference type="ARBA" id="ARBA00022553"/>
    </source>
</evidence>
<protein>
    <recommendedName>
        <fullName evidence="8">Sensor-like histidine kinase SenX3</fullName>
        <ecNumber evidence="3">2.7.13.3</ecNumber>
    </recommendedName>
</protein>
<dbReference type="PANTHER" id="PTHR45453:SF1">
    <property type="entry name" value="PHOSPHATE REGULON SENSOR PROTEIN PHOR"/>
    <property type="match status" value="1"/>
</dbReference>
<comment type="catalytic activity">
    <reaction evidence="1">
        <text>ATP + protein L-histidine = ADP + protein N-phospho-L-histidine.</text>
        <dbReference type="EC" id="2.7.13.3"/>
    </reaction>
</comment>
<dbReference type="GO" id="GO:0004721">
    <property type="term" value="F:phosphoprotein phosphatase activity"/>
    <property type="evidence" value="ECO:0007669"/>
    <property type="project" value="TreeGrafter"/>
</dbReference>
<comment type="subcellular location">
    <subcellularLocation>
        <location evidence="2">Cell membrane</location>
    </subcellularLocation>
</comment>
<dbReference type="EMBL" id="LDRK01000101">
    <property type="protein sequence ID" value="KTR82136.1"/>
    <property type="molecule type" value="Genomic_DNA"/>
</dbReference>
<dbReference type="SUPFAM" id="SSF55874">
    <property type="entry name" value="ATPase domain of HSP90 chaperone/DNA topoisomerase II/histidine kinase"/>
    <property type="match status" value="1"/>
</dbReference>
<feature type="region of interest" description="Disordered" evidence="9">
    <location>
        <begin position="375"/>
        <end position="417"/>
    </location>
</feature>
<feature type="compositionally biased region" description="Basic residues" evidence="9">
    <location>
        <begin position="379"/>
        <end position="390"/>
    </location>
</feature>
<dbReference type="Proteomes" id="UP000070810">
    <property type="component" value="Unassembled WGS sequence"/>
</dbReference>
<evidence type="ECO:0000313" key="11">
    <source>
        <dbReference type="EMBL" id="KTR82136.1"/>
    </source>
</evidence>
<dbReference type="GO" id="GO:0000155">
    <property type="term" value="F:phosphorelay sensor kinase activity"/>
    <property type="evidence" value="ECO:0007669"/>
    <property type="project" value="InterPro"/>
</dbReference>
<dbReference type="InterPro" id="IPR005467">
    <property type="entry name" value="His_kinase_dom"/>
</dbReference>
<organism evidence="11 12">
    <name type="scientific">Leucobacter chromiiresistens</name>
    <dbReference type="NCBI Taxonomy" id="1079994"/>
    <lineage>
        <taxon>Bacteria</taxon>
        <taxon>Bacillati</taxon>
        <taxon>Actinomycetota</taxon>
        <taxon>Actinomycetes</taxon>
        <taxon>Micrococcales</taxon>
        <taxon>Microbacteriaceae</taxon>
        <taxon>Leucobacter</taxon>
    </lineage>
</organism>
<dbReference type="OrthoDB" id="9813151at2"/>
<dbReference type="PATRIC" id="fig|1079994.3.peg.157"/>
<keyword evidence="12" id="KW-1185">Reference proteome</keyword>
<keyword evidence="6 11" id="KW-0418">Kinase</keyword>
<dbReference type="PROSITE" id="PS50109">
    <property type="entry name" value="HIS_KIN"/>
    <property type="match status" value="1"/>
</dbReference>